<dbReference type="CDD" id="cd11056">
    <property type="entry name" value="CYP6-like"/>
    <property type="match status" value="1"/>
</dbReference>
<dbReference type="PROSITE" id="PS00086">
    <property type="entry name" value="CYTOCHROME_P450"/>
    <property type="match status" value="1"/>
</dbReference>
<feature type="signal peptide" evidence="16">
    <location>
        <begin position="1"/>
        <end position="17"/>
    </location>
</feature>
<dbReference type="Pfam" id="PF00067">
    <property type="entry name" value="p450"/>
    <property type="match status" value="1"/>
</dbReference>
<keyword evidence="9 14" id="KW-0560">Oxidoreductase</keyword>
<protein>
    <submittedName>
        <fullName evidence="17">Cytochrome P450 3081A1</fullName>
    </submittedName>
</protein>
<keyword evidence="12" id="KW-0472">Membrane</keyword>
<evidence type="ECO:0000256" key="14">
    <source>
        <dbReference type="RuleBase" id="RU000461"/>
    </source>
</evidence>
<organism evidence="17">
    <name type="scientific">Paracyclopina nana</name>
    <name type="common">Marine copepod</name>
    <dbReference type="NCBI Taxonomy" id="565004"/>
    <lineage>
        <taxon>Eukaryota</taxon>
        <taxon>Metazoa</taxon>
        <taxon>Ecdysozoa</taxon>
        <taxon>Arthropoda</taxon>
        <taxon>Crustacea</taxon>
        <taxon>Multicrustacea</taxon>
        <taxon>Hexanauplia</taxon>
        <taxon>Copepoda</taxon>
        <taxon>Cyclopoida</taxon>
        <taxon>Cyclopettidae</taxon>
        <taxon>Paracyclopina</taxon>
    </lineage>
</organism>
<evidence type="ECO:0000256" key="16">
    <source>
        <dbReference type="SAM" id="SignalP"/>
    </source>
</evidence>
<reference evidence="17" key="1">
    <citation type="journal article" date="2015" name="Environ. Sci. Technol.">
        <title>Identification of the Full 46 Cytochrome P450 (CYP) Complement and Modulation of CYP Expression in Response to Water-Accommodated Fractions of Crude Oil in the Cyclopoid Copepod Paracyclopina nana.</title>
        <authorList>
            <person name="Han J."/>
            <person name="Won E.J."/>
            <person name="Kim H.S."/>
            <person name="Nelson D.R."/>
            <person name="Lee S.J."/>
            <person name="Park H.G."/>
            <person name="Lee J.S."/>
        </authorList>
    </citation>
    <scope>NUCLEOTIDE SEQUENCE</scope>
</reference>
<dbReference type="InterPro" id="IPR002401">
    <property type="entry name" value="Cyt_P450_E_grp-I"/>
</dbReference>
<evidence type="ECO:0000313" key="17">
    <source>
        <dbReference type="EMBL" id="AKH03529.1"/>
    </source>
</evidence>
<accession>A0A0F7J1U7</accession>
<keyword evidence="6 13" id="KW-0479">Metal-binding</keyword>
<comment type="cofactor">
    <cofactor evidence="1 13">
        <name>heme</name>
        <dbReference type="ChEBI" id="CHEBI:30413"/>
    </cofactor>
</comment>
<evidence type="ECO:0000256" key="11">
    <source>
        <dbReference type="ARBA" id="ARBA00023033"/>
    </source>
</evidence>
<dbReference type="PRINTS" id="PR00385">
    <property type="entry name" value="P450"/>
</dbReference>
<sequence>MWWLLLIGASLLYYLHIKNKMRYFEKIGLPHEPGTFPFGSDISWKMLAGKFSIVSLAEEVYRRFPKVKVAGYYSTFGDPVVVVNDYDIAKRILIKDFDHFVDRRPMVTNPKSNKYVVKMLTMMRGDQWKATRHAVSPFFTSGRLRAILPSVDQVNDELMDYLSNLADLQSVEIKDILLYSMVEVLSMVGCGVKPNIMKNPGENVLFQEFKKATGAAQNGTAMLKFVLLIFFPKLFYNLNIPLQDPKTMAFFADIIRKSMKERKEKKNDLIDCMLDVAKNMEQSMEEADEEAEETDLDKSAKIHTVGKMVAQFSDEELETLIISQGLLFFQAGSDTTSSSLSMILYFLSFHQDVQEKLHREIRDAIDDNSGDEHLSYATLNSLKYMEAVVKECLRHWGISFIERSCNKDYYIPEVNLTIRPGTLVQVPGGSIMMESRFFPDPEKFDPDLHFGSDVSMNPTTFFSFGQGPRSCIGVRFAWILMRATLARLLSTYKFLPGPNMKPTFEIDPKSTSGGIIGGIRVRMEKRRE</sequence>
<evidence type="ECO:0000256" key="8">
    <source>
        <dbReference type="ARBA" id="ARBA00022848"/>
    </source>
</evidence>
<evidence type="ECO:0000256" key="10">
    <source>
        <dbReference type="ARBA" id="ARBA00023004"/>
    </source>
</evidence>
<evidence type="ECO:0000256" key="12">
    <source>
        <dbReference type="ARBA" id="ARBA00023136"/>
    </source>
</evidence>
<gene>
    <name evidence="17" type="primary">CYP3081A1</name>
</gene>
<dbReference type="FunFam" id="1.10.630.10:FF:000182">
    <property type="entry name" value="Cytochrome P450 3A4"/>
    <property type="match status" value="1"/>
</dbReference>
<dbReference type="AlphaFoldDB" id="A0A0F7J1U7"/>
<evidence type="ECO:0000256" key="15">
    <source>
        <dbReference type="SAM" id="Coils"/>
    </source>
</evidence>
<dbReference type="PRINTS" id="PR00463">
    <property type="entry name" value="EP450I"/>
</dbReference>
<dbReference type="GO" id="GO:0016705">
    <property type="term" value="F:oxidoreductase activity, acting on paired donors, with incorporation or reduction of molecular oxygen"/>
    <property type="evidence" value="ECO:0007669"/>
    <property type="project" value="InterPro"/>
</dbReference>
<dbReference type="InterPro" id="IPR017972">
    <property type="entry name" value="Cyt_P450_CS"/>
</dbReference>
<feature type="chain" id="PRO_5002517046" evidence="16">
    <location>
        <begin position="18"/>
        <end position="528"/>
    </location>
</feature>
<evidence type="ECO:0000256" key="9">
    <source>
        <dbReference type="ARBA" id="ARBA00023002"/>
    </source>
</evidence>
<dbReference type="InterPro" id="IPR050476">
    <property type="entry name" value="Insect_CytP450_Detox"/>
</dbReference>
<keyword evidence="15" id="KW-0175">Coiled coil</keyword>
<evidence type="ECO:0000256" key="1">
    <source>
        <dbReference type="ARBA" id="ARBA00001971"/>
    </source>
</evidence>
<keyword evidence="8" id="KW-0492">Microsome</keyword>
<evidence type="ECO:0000256" key="13">
    <source>
        <dbReference type="PIRSR" id="PIRSR602401-1"/>
    </source>
</evidence>
<dbReference type="GO" id="GO:0005789">
    <property type="term" value="C:endoplasmic reticulum membrane"/>
    <property type="evidence" value="ECO:0007669"/>
    <property type="project" value="UniProtKB-SubCell"/>
</dbReference>
<dbReference type="SUPFAM" id="SSF48264">
    <property type="entry name" value="Cytochrome P450"/>
    <property type="match status" value="1"/>
</dbReference>
<comment type="similarity">
    <text evidence="4 14">Belongs to the cytochrome P450 family.</text>
</comment>
<evidence type="ECO:0000256" key="5">
    <source>
        <dbReference type="ARBA" id="ARBA00022617"/>
    </source>
</evidence>
<evidence type="ECO:0000256" key="6">
    <source>
        <dbReference type="ARBA" id="ARBA00022723"/>
    </source>
</evidence>
<dbReference type="Gene3D" id="1.10.630.10">
    <property type="entry name" value="Cytochrome P450"/>
    <property type="match status" value="1"/>
</dbReference>
<dbReference type="PANTHER" id="PTHR24292:SF54">
    <property type="entry name" value="CYP9F3-RELATED"/>
    <property type="match status" value="1"/>
</dbReference>
<evidence type="ECO:0000256" key="7">
    <source>
        <dbReference type="ARBA" id="ARBA00022824"/>
    </source>
</evidence>
<keyword evidence="5 13" id="KW-0349">Heme</keyword>
<feature type="binding site" description="axial binding residue" evidence="13">
    <location>
        <position position="471"/>
    </location>
    <ligand>
        <name>heme</name>
        <dbReference type="ChEBI" id="CHEBI:30413"/>
    </ligand>
    <ligandPart>
        <name>Fe</name>
        <dbReference type="ChEBI" id="CHEBI:18248"/>
    </ligandPart>
</feature>
<keyword evidence="10 13" id="KW-0408">Iron</keyword>
<dbReference type="EMBL" id="KP899597">
    <property type="protein sequence ID" value="AKH03529.1"/>
    <property type="molecule type" value="mRNA"/>
</dbReference>
<keyword evidence="11 14" id="KW-0503">Monooxygenase</keyword>
<feature type="coiled-coil region" evidence="15">
    <location>
        <begin position="270"/>
        <end position="297"/>
    </location>
</feature>
<dbReference type="GO" id="GO:0005506">
    <property type="term" value="F:iron ion binding"/>
    <property type="evidence" value="ECO:0007669"/>
    <property type="project" value="InterPro"/>
</dbReference>
<dbReference type="InterPro" id="IPR001128">
    <property type="entry name" value="Cyt_P450"/>
</dbReference>
<evidence type="ECO:0000256" key="3">
    <source>
        <dbReference type="ARBA" id="ARBA00004406"/>
    </source>
</evidence>
<evidence type="ECO:0000256" key="4">
    <source>
        <dbReference type="ARBA" id="ARBA00010617"/>
    </source>
</evidence>
<dbReference type="GO" id="GO:0004497">
    <property type="term" value="F:monooxygenase activity"/>
    <property type="evidence" value="ECO:0007669"/>
    <property type="project" value="UniProtKB-KW"/>
</dbReference>
<dbReference type="GO" id="GO:0020037">
    <property type="term" value="F:heme binding"/>
    <property type="evidence" value="ECO:0007669"/>
    <property type="project" value="InterPro"/>
</dbReference>
<keyword evidence="7" id="KW-0256">Endoplasmic reticulum</keyword>
<dbReference type="InterPro" id="IPR036396">
    <property type="entry name" value="Cyt_P450_sf"/>
</dbReference>
<dbReference type="PANTHER" id="PTHR24292">
    <property type="entry name" value="CYTOCHROME P450"/>
    <property type="match status" value="1"/>
</dbReference>
<keyword evidence="16" id="KW-0732">Signal</keyword>
<comment type="subcellular location">
    <subcellularLocation>
        <location evidence="3">Endoplasmic reticulum membrane</location>
        <topology evidence="3">Peripheral membrane protein</topology>
    </subcellularLocation>
    <subcellularLocation>
        <location evidence="2">Microsome membrane</location>
        <topology evidence="2">Peripheral membrane protein</topology>
    </subcellularLocation>
</comment>
<evidence type="ECO:0000256" key="2">
    <source>
        <dbReference type="ARBA" id="ARBA00004174"/>
    </source>
</evidence>
<proteinExistence type="evidence at transcript level"/>
<name>A0A0F7J1U7_PARNA</name>